<evidence type="ECO:0000256" key="2">
    <source>
        <dbReference type="ARBA" id="ARBA00022723"/>
    </source>
</evidence>
<dbReference type="GO" id="GO:0046872">
    <property type="term" value="F:metal ion binding"/>
    <property type="evidence" value="ECO:0007669"/>
    <property type="project" value="UniProtKB-KW"/>
</dbReference>
<evidence type="ECO:0000256" key="3">
    <source>
        <dbReference type="ARBA" id="ARBA00022801"/>
    </source>
</evidence>
<evidence type="ECO:0000256" key="1">
    <source>
        <dbReference type="ARBA" id="ARBA00022670"/>
    </source>
</evidence>
<evidence type="ECO:0000313" key="8">
    <source>
        <dbReference type="EMBL" id="SEI55961.1"/>
    </source>
</evidence>
<sequence>MLTAVVTYLLSSRKAQPNPVTGEMQHIIMTPDQEVSLGIEWAPELAIRFGGIYQNGDADKKVKTIGKKLVSSSAIARSPYQFDFHVLADSHTVDAFALPGGQIFLTSGLYKKLKTNDEIAAILSHQIGHVIGRHASEKLFKTSIFVGIVNPDTIVISELPPRLISKYLSDFIKLHYDGQEENEANHLGIGYATQAGFNQGSFSKKFFIEEDTDKELKLFLEKHSGL</sequence>
<accession>A0A1H6RJH3</accession>
<proteinExistence type="inferred from homology"/>
<keyword evidence="3 6" id="KW-0378">Hydrolase</keyword>
<dbReference type="InterPro" id="IPR051156">
    <property type="entry name" value="Mito/Outer_Membr_Metalloprot"/>
</dbReference>
<dbReference type="AlphaFoldDB" id="A0A1H6RJH3"/>
<dbReference type="PANTHER" id="PTHR22726">
    <property type="entry name" value="METALLOENDOPEPTIDASE OMA1"/>
    <property type="match status" value="1"/>
</dbReference>
<comment type="cofactor">
    <cofactor evidence="6">
        <name>Zn(2+)</name>
        <dbReference type="ChEBI" id="CHEBI:29105"/>
    </cofactor>
    <text evidence="6">Binds 1 zinc ion per subunit.</text>
</comment>
<keyword evidence="9" id="KW-1185">Reference proteome</keyword>
<protein>
    <submittedName>
        <fullName evidence="8">Peptidase family M48</fullName>
    </submittedName>
</protein>
<evidence type="ECO:0000256" key="5">
    <source>
        <dbReference type="ARBA" id="ARBA00023049"/>
    </source>
</evidence>
<keyword evidence="5 6" id="KW-0482">Metalloprotease</keyword>
<name>A0A1H6RJH3_9BACT</name>
<dbReference type="PANTHER" id="PTHR22726:SF1">
    <property type="entry name" value="METALLOENDOPEPTIDASE OMA1, MITOCHONDRIAL"/>
    <property type="match status" value="1"/>
</dbReference>
<evidence type="ECO:0000256" key="6">
    <source>
        <dbReference type="RuleBase" id="RU003983"/>
    </source>
</evidence>
<keyword evidence="4 6" id="KW-0862">Zinc</keyword>
<dbReference type="STRING" id="408657.SAMN04487995_1355"/>
<dbReference type="Proteomes" id="UP000199532">
    <property type="component" value="Unassembled WGS sequence"/>
</dbReference>
<feature type="domain" description="Peptidase M48" evidence="7">
    <location>
        <begin position="59"/>
        <end position="197"/>
    </location>
</feature>
<evidence type="ECO:0000259" key="7">
    <source>
        <dbReference type="Pfam" id="PF01435"/>
    </source>
</evidence>
<dbReference type="EMBL" id="FNXY01000002">
    <property type="protein sequence ID" value="SEI55961.1"/>
    <property type="molecule type" value="Genomic_DNA"/>
</dbReference>
<dbReference type="InterPro" id="IPR001915">
    <property type="entry name" value="Peptidase_M48"/>
</dbReference>
<gene>
    <name evidence="8" type="ORF">SAMN04487995_1355</name>
</gene>
<evidence type="ECO:0000256" key="4">
    <source>
        <dbReference type="ARBA" id="ARBA00022833"/>
    </source>
</evidence>
<dbReference type="GO" id="GO:0051603">
    <property type="term" value="P:proteolysis involved in protein catabolic process"/>
    <property type="evidence" value="ECO:0007669"/>
    <property type="project" value="TreeGrafter"/>
</dbReference>
<keyword evidence="2" id="KW-0479">Metal-binding</keyword>
<organism evidence="8 9">
    <name type="scientific">Dyadobacter koreensis</name>
    <dbReference type="NCBI Taxonomy" id="408657"/>
    <lineage>
        <taxon>Bacteria</taxon>
        <taxon>Pseudomonadati</taxon>
        <taxon>Bacteroidota</taxon>
        <taxon>Cytophagia</taxon>
        <taxon>Cytophagales</taxon>
        <taxon>Spirosomataceae</taxon>
        <taxon>Dyadobacter</taxon>
    </lineage>
</organism>
<dbReference type="Pfam" id="PF01435">
    <property type="entry name" value="Peptidase_M48"/>
    <property type="match status" value="1"/>
</dbReference>
<keyword evidence="1 6" id="KW-0645">Protease</keyword>
<dbReference type="GO" id="GO:0004222">
    <property type="term" value="F:metalloendopeptidase activity"/>
    <property type="evidence" value="ECO:0007669"/>
    <property type="project" value="InterPro"/>
</dbReference>
<reference evidence="8 9" key="1">
    <citation type="submission" date="2016-10" db="EMBL/GenBank/DDBJ databases">
        <authorList>
            <person name="de Groot N.N."/>
        </authorList>
    </citation>
    <scope>NUCLEOTIDE SEQUENCE [LARGE SCALE GENOMIC DNA]</scope>
    <source>
        <strain evidence="8 9">DSM 19938</strain>
    </source>
</reference>
<evidence type="ECO:0000313" key="9">
    <source>
        <dbReference type="Proteomes" id="UP000199532"/>
    </source>
</evidence>
<comment type="similarity">
    <text evidence="6">Belongs to the peptidase M48 family.</text>
</comment>
<dbReference type="GO" id="GO:0016020">
    <property type="term" value="C:membrane"/>
    <property type="evidence" value="ECO:0007669"/>
    <property type="project" value="TreeGrafter"/>
</dbReference>
<dbReference type="Gene3D" id="3.30.2010.10">
    <property type="entry name" value="Metalloproteases ('zincins'), catalytic domain"/>
    <property type="match status" value="1"/>
</dbReference>